<dbReference type="EMBL" id="KN847478">
    <property type="protein sequence ID" value="KIX04442.1"/>
    <property type="molecule type" value="Genomic_DNA"/>
</dbReference>
<dbReference type="InterPro" id="IPR016024">
    <property type="entry name" value="ARM-type_fold"/>
</dbReference>
<dbReference type="GO" id="GO:0005829">
    <property type="term" value="C:cytosol"/>
    <property type="evidence" value="ECO:0007669"/>
    <property type="project" value="TreeGrafter"/>
</dbReference>
<proteinExistence type="inferred from homology"/>
<dbReference type="OrthoDB" id="6417021at2759"/>
<keyword evidence="5" id="KW-1185">Reference proteome</keyword>
<gene>
    <name evidence="4" type="ORF">Z518_05310</name>
</gene>
<evidence type="ECO:0000256" key="2">
    <source>
        <dbReference type="SAM" id="MobiDB-lite"/>
    </source>
</evidence>
<accession>A0A0D2FQG8</accession>
<evidence type="ECO:0000313" key="4">
    <source>
        <dbReference type="EMBL" id="KIX04442.1"/>
    </source>
</evidence>
<dbReference type="GO" id="GO:0005634">
    <property type="term" value="C:nucleus"/>
    <property type="evidence" value="ECO:0007669"/>
    <property type="project" value="TreeGrafter"/>
</dbReference>
<dbReference type="PANTHER" id="PTHR32226:SF2">
    <property type="entry name" value="TELO2-INTERACTING PROTEIN 2"/>
    <property type="match status" value="1"/>
</dbReference>
<evidence type="ECO:0000256" key="3">
    <source>
        <dbReference type="SAM" id="Phobius"/>
    </source>
</evidence>
<evidence type="ECO:0000256" key="1">
    <source>
        <dbReference type="ARBA" id="ARBA00034736"/>
    </source>
</evidence>
<dbReference type="AlphaFoldDB" id="A0A0D2FQG8"/>
<dbReference type="GeneID" id="25293381"/>
<dbReference type="InterPro" id="IPR018870">
    <property type="entry name" value="Tti2"/>
</dbReference>
<name>A0A0D2FQG8_9EURO</name>
<dbReference type="VEuPathDB" id="FungiDB:Z518_05310"/>
<dbReference type="RefSeq" id="XP_013271578.1">
    <property type="nucleotide sequence ID" value="XM_013416124.1"/>
</dbReference>
<feature type="transmembrane region" description="Helical" evidence="3">
    <location>
        <begin position="349"/>
        <end position="370"/>
    </location>
</feature>
<dbReference type="PANTHER" id="PTHR32226">
    <property type="entry name" value="TELO2-INTERACTING PROTEIN 2"/>
    <property type="match status" value="1"/>
</dbReference>
<organism evidence="4 5">
    <name type="scientific">Rhinocladiella mackenziei CBS 650.93</name>
    <dbReference type="NCBI Taxonomy" id="1442369"/>
    <lineage>
        <taxon>Eukaryota</taxon>
        <taxon>Fungi</taxon>
        <taxon>Dikarya</taxon>
        <taxon>Ascomycota</taxon>
        <taxon>Pezizomycotina</taxon>
        <taxon>Eurotiomycetes</taxon>
        <taxon>Chaetothyriomycetidae</taxon>
        <taxon>Chaetothyriales</taxon>
        <taxon>Herpotrichiellaceae</taxon>
        <taxon>Rhinocladiella</taxon>
    </lineage>
</organism>
<reference evidence="4 5" key="1">
    <citation type="submission" date="2015-01" db="EMBL/GenBank/DDBJ databases">
        <title>The Genome Sequence of Rhinocladiella mackenzie CBS 650.93.</title>
        <authorList>
            <consortium name="The Broad Institute Genomics Platform"/>
            <person name="Cuomo C."/>
            <person name="de Hoog S."/>
            <person name="Gorbushina A."/>
            <person name="Stielow B."/>
            <person name="Teixiera M."/>
            <person name="Abouelleil A."/>
            <person name="Chapman S.B."/>
            <person name="Priest M."/>
            <person name="Young S.K."/>
            <person name="Wortman J."/>
            <person name="Nusbaum C."/>
            <person name="Birren B."/>
        </authorList>
    </citation>
    <scope>NUCLEOTIDE SEQUENCE [LARGE SCALE GENOMIC DNA]</scope>
    <source>
        <strain evidence="4 5">CBS 650.93</strain>
    </source>
</reference>
<keyword evidence="3" id="KW-1133">Transmembrane helix</keyword>
<dbReference type="HOGENOM" id="CLU_024466_1_0_1"/>
<dbReference type="STRING" id="1442369.A0A0D2FQG8"/>
<dbReference type="GO" id="GO:0110078">
    <property type="term" value="C:TTT Hsp90 cochaperone complex"/>
    <property type="evidence" value="ECO:0007669"/>
    <property type="project" value="InterPro"/>
</dbReference>
<evidence type="ECO:0008006" key="6">
    <source>
        <dbReference type="Google" id="ProtNLM"/>
    </source>
</evidence>
<dbReference type="SUPFAM" id="SSF48371">
    <property type="entry name" value="ARM repeat"/>
    <property type="match status" value="1"/>
</dbReference>
<evidence type="ECO:0000313" key="5">
    <source>
        <dbReference type="Proteomes" id="UP000053617"/>
    </source>
</evidence>
<dbReference type="Pfam" id="PF10521">
    <property type="entry name" value="Tti2"/>
    <property type="match status" value="1"/>
</dbReference>
<keyword evidence="3" id="KW-0472">Membrane</keyword>
<sequence>MDEDENILTILSTPSADEPSQTTRLRGQARDLISNPRGSSVETLPNTLLDLLVQVIKTLFTNTKHPSLTSTGRKALVPQPAPLGTHFHSPLEDEALKPWKTTFTVPLLRYILTSYTFLPPGERKIAIEAHFHLLVPPILNMIDDADCTYKASGCNLLRRLCEVLISVQSEILKRTGLAEVFVDALKANFMLLPTLTPEEDSLSVLSQLYPAYLALVDARFVALGGLSSNVATNHQTRLQAKNEIGGNTTEQAAPPSKTNTGSLKPSHSSDELLARQSQLTALFRHGVLASLFHLSSSTQSFSSTISVPLTTLLLAQLPPILSRMGITSAKHLQTFLPLLRVGLMDPFTLAAPPLVLAVLAVLETVIHVCARRVREKWFAEILRGVVACWCNCVDELESLSSSEDKDVNRREETRLVMRNVKAVVSVMQRLKSIVGSLGDVMGKEEWEDVKSRLVNEEEELKGLFEDDDP</sequence>
<comment type="similarity">
    <text evidence="1">Belongs to the TTI2 family.</text>
</comment>
<feature type="region of interest" description="Disordered" evidence="2">
    <location>
        <begin position="239"/>
        <end position="269"/>
    </location>
</feature>
<feature type="compositionally biased region" description="Polar residues" evidence="2">
    <location>
        <begin position="239"/>
        <end position="266"/>
    </location>
</feature>
<keyword evidence="3" id="KW-0812">Transmembrane</keyword>
<dbReference type="Proteomes" id="UP000053617">
    <property type="component" value="Unassembled WGS sequence"/>
</dbReference>
<protein>
    <recommendedName>
        <fullName evidence="6">Pre-rRNA-processing protein RIX1</fullName>
    </recommendedName>
</protein>